<dbReference type="PROSITE" id="PS00198">
    <property type="entry name" value="4FE4S_FER_1"/>
    <property type="match status" value="1"/>
</dbReference>
<dbReference type="GO" id="GO:0051539">
    <property type="term" value="F:4 iron, 4 sulfur cluster binding"/>
    <property type="evidence" value="ECO:0007669"/>
    <property type="project" value="UniProtKB-KW"/>
</dbReference>
<dbReference type="InterPro" id="IPR036249">
    <property type="entry name" value="Thioredoxin-like_sf"/>
</dbReference>
<accession>K4EPB7</accession>
<evidence type="ECO:0000256" key="1">
    <source>
        <dbReference type="ARBA" id="ARBA00007523"/>
    </source>
</evidence>
<dbReference type="InterPro" id="IPR017900">
    <property type="entry name" value="4Fe4S_Fe_S_CS"/>
</dbReference>
<feature type="domain" description="4Fe-4S ferredoxin-type" evidence="6">
    <location>
        <begin position="595"/>
        <end position="620"/>
    </location>
</feature>
<dbReference type="Pfam" id="PF10589">
    <property type="entry name" value="NADH_4Fe-4S"/>
    <property type="match status" value="1"/>
</dbReference>
<organism evidence="7">
    <name type="scientific">Leptospirillum ferriphilum</name>
    <dbReference type="NCBI Taxonomy" id="178606"/>
    <lineage>
        <taxon>Bacteria</taxon>
        <taxon>Pseudomonadati</taxon>
        <taxon>Nitrospirota</taxon>
        <taxon>Nitrospiria</taxon>
        <taxon>Nitrospirales</taxon>
        <taxon>Nitrospiraceae</taxon>
        <taxon>Leptospirillum</taxon>
    </lineage>
</organism>
<dbReference type="PANTHER" id="PTHR43578">
    <property type="entry name" value="NADH-QUINONE OXIDOREDUCTASE SUBUNIT F"/>
    <property type="match status" value="1"/>
</dbReference>
<dbReference type="PANTHER" id="PTHR43578:SF3">
    <property type="entry name" value="NADH-QUINONE OXIDOREDUCTASE SUBUNIT F"/>
    <property type="match status" value="1"/>
</dbReference>
<keyword evidence="5" id="KW-0411">Iron-sulfur</keyword>
<dbReference type="InterPro" id="IPR017896">
    <property type="entry name" value="4Fe4S_Fe-S-bd"/>
</dbReference>
<reference evidence="7" key="1">
    <citation type="submission" date="2011-05" db="EMBL/GenBank/DDBJ databases">
        <title>Comparative analysis of iron oxidation efficiency in Leptospirillum ferriphilum and Acidithiobacillus ferroxidans using metabolic models.</title>
        <authorList>
            <person name="Padilla L."/>
            <person name="Budinich M."/>
            <person name="Cortes M.P."/>
            <person name="Maturana D."/>
            <person name="Levican G."/>
            <person name="Bobadilla R."/>
            <person name="Maass A."/>
            <person name="Parada P."/>
        </authorList>
    </citation>
    <scope>NUCLEOTIDE SEQUENCE</scope>
    <source>
        <strain evidence="7">DMS 17947</strain>
    </source>
</reference>
<dbReference type="CDD" id="cd02980">
    <property type="entry name" value="TRX_Fd_family"/>
    <property type="match status" value="1"/>
</dbReference>
<dbReference type="EMBL" id="JN038425">
    <property type="protein sequence ID" value="AEQ75432.1"/>
    <property type="molecule type" value="Genomic_DNA"/>
</dbReference>
<proteinExistence type="inferred from homology"/>
<dbReference type="InterPro" id="IPR037207">
    <property type="entry name" value="Nuop51_4Fe4S-bd_sf"/>
</dbReference>
<gene>
    <name evidence="7" type="primary">nuoF</name>
</gene>
<dbReference type="SUPFAM" id="SSF142984">
    <property type="entry name" value="Nqo1 middle domain-like"/>
    <property type="match status" value="1"/>
</dbReference>
<protein>
    <submittedName>
        <fullName evidence="7">NADH quinone oxidoreductase F subunit</fullName>
    </submittedName>
</protein>
<dbReference type="Gene3D" id="3.10.20.600">
    <property type="match status" value="1"/>
</dbReference>
<sequence>MDIMLTETLEDVSVSSGMQTELPVIHIGMATCGLASGARGLLDLIKKEVEKRQLNVRIVPTGCIGMCHNEPLVDVTMPGKYRVSYKNVKPMTLNQIFESHFGKNEFAKKYAICQIPLAGAQPYEGLPLMEEMPFFKGQVKIVTKRCGMIDPLSIEDYIAMDGYKALKKALTSMTPEEVVQEVTKSGLRGRGGGGFPTGLKWSLTQKSPGPEKYVVCNADEGDPGAFMDRSVLEGDPHAVLEGMVIAAYAVGGAQKGYIYCRAEYPLAIRHLRKAIEDARSRNFLGNNILGTDLCFDLEIKEGAGAYVCGEETALLASIMGERGMPWPKPPFPAQKGVWGKPSVINNVETLGNIGHIVLNGGDWYASYGSEKTKGTKTFALTGSIKNSGLIEVPAGTPLREIIFSIGGGMVEKKIPFKAAQLGGPSGGCIPVDGLDTPVDFENVVAAGAIMGSGGIVVMDEAACIVDTAKFFLKFTQDESCGECTPCRVGSKIMLDILTRITEGKGQEGDLDELVRLSMYVKSNSLCGLGGAAPNPVLSTIRYFREEYEAHIRDKRCPGTVCNDLIKYVVIEEDCTTCGLCEPVCPSGSVTWEKGEVAHIDLTTCIRCKACVDACKFRAII</sequence>
<dbReference type="InterPro" id="IPR037225">
    <property type="entry name" value="Nuo51_FMN-bd_sf"/>
</dbReference>
<evidence type="ECO:0000256" key="3">
    <source>
        <dbReference type="ARBA" id="ARBA00022723"/>
    </source>
</evidence>
<feature type="domain" description="4Fe-4S ferredoxin-type" evidence="6">
    <location>
        <begin position="565"/>
        <end position="594"/>
    </location>
</feature>
<dbReference type="GO" id="GO:0010181">
    <property type="term" value="F:FMN binding"/>
    <property type="evidence" value="ECO:0007669"/>
    <property type="project" value="InterPro"/>
</dbReference>
<dbReference type="FunFam" id="1.20.1440.230:FF:000001">
    <property type="entry name" value="Mitochondrial NADH dehydrogenase flavoprotein 1"/>
    <property type="match status" value="1"/>
</dbReference>
<dbReference type="Gene3D" id="6.10.250.1450">
    <property type="match status" value="1"/>
</dbReference>
<dbReference type="SUPFAM" id="SSF52833">
    <property type="entry name" value="Thioredoxin-like"/>
    <property type="match status" value="1"/>
</dbReference>
<keyword evidence="3" id="KW-0479">Metal-binding</keyword>
<dbReference type="SMART" id="SM00928">
    <property type="entry name" value="NADH_4Fe-4S"/>
    <property type="match status" value="1"/>
</dbReference>
<dbReference type="Gene3D" id="3.40.50.11540">
    <property type="entry name" value="NADH-ubiquinone oxidoreductase 51kDa subunit"/>
    <property type="match status" value="1"/>
</dbReference>
<name>K4EPB7_9BACT</name>
<evidence type="ECO:0000256" key="4">
    <source>
        <dbReference type="ARBA" id="ARBA00023004"/>
    </source>
</evidence>
<dbReference type="PROSITE" id="PS00645">
    <property type="entry name" value="COMPLEX1_51K_2"/>
    <property type="match status" value="1"/>
</dbReference>
<dbReference type="SUPFAM" id="SSF140490">
    <property type="entry name" value="Nqo1C-terminal domain-like"/>
    <property type="match status" value="1"/>
</dbReference>
<dbReference type="SUPFAM" id="SSF142019">
    <property type="entry name" value="Nqo1 FMN-binding domain-like"/>
    <property type="match status" value="1"/>
</dbReference>
<dbReference type="SUPFAM" id="SSF54862">
    <property type="entry name" value="4Fe-4S ferredoxins"/>
    <property type="match status" value="1"/>
</dbReference>
<dbReference type="AlphaFoldDB" id="K4EPB7"/>
<evidence type="ECO:0000259" key="6">
    <source>
        <dbReference type="PROSITE" id="PS51379"/>
    </source>
</evidence>
<dbReference type="Pfam" id="PF01512">
    <property type="entry name" value="Complex1_51K"/>
    <property type="match status" value="1"/>
</dbReference>
<dbReference type="GO" id="GO:0046872">
    <property type="term" value="F:metal ion binding"/>
    <property type="evidence" value="ECO:0007669"/>
    <property type="project" value="UniProtKB-KW"/>
</dbReference>
<dbReference type="Pfam" id="PF13237">
    <property type="entry name" value="Fer4_10"/>
    <property type="match status" value="1"/>
</dbReference>
<evidence type="ECO:0000256" key="2">
    <source>
        <dbReference type="ARBA" id="ARBA00022485"/>
    </source>
</evidence>
<evidence type="ECO:0000256" key="5">
    <source>
        <dbReference type="ARBA" id="ARBA00023014"/>
    </source>
</evidence>
<dbReference type="Gene3D" id="1.20.1440.230">
    <property type="entry name" value="NADH-ubiquinone oxidoreductase 51kDa subunit, iron-sulphur binding domain"/>
    <property type="match status" value="1"/>
</dbReference>
<dbReference type="InterPro" id="IPR019575">
    <property type="entry name" value="Nuop51_4Fe4S-bd"/>
</dbReference>
<dbReference type="GO" id="GO:0008137">
    <property type="term" value="F:NADH dehydrogenase (ubiquinone) activity"/>
    <property type="evidence" value="ECO:0007669"/>
    <property type="project" value="InterPro"/>
</dbReference>
<dbReference type="Gene3D" id="3.40.30.10">
    <property type="entry name" value="Glutaredoxin"/>
    <property type="match status" value="1"/>
</dbReference>
<evidence type="ECO:0000313" key="7">
    <source>
        <dbReference type="EMBL" id="AEQ75432.1"/>
    </source>
</evidence>
<comment type="similarity">
    <text evidence="1">Belongs to the complex I 51 kDa subunit family.</text>
</comment>
<dbReference type="InterPro" id="IPR011538">
    <property type="entry name" value="Nuo51_FMN-bd"/>
</dbReference>
<dbReference type="InterPro" id="IPR001949">
    <property type="entry name" value="NADH-UbQ_OxRdtase_51kDa_CS"/>
</dbReference>
<keyword evidence="2" id="KW-0004">4Fe-4S</keyword>
<keyword evidence="4" id="KW-0408">Iron</keyword>
<dbReference type="PROSITE" id="PS51379">
    <property type="entry name" value="4FE4S_FER_2"/>
    <property type="match status" value="2"/>
</dbReference>
<dbReference type="Gene3D" id="3.30.70.20">
    <property type="match status" value="1"/>
</dbReference>
<dbReference type="FunFam" id="3.40.50.11540:FF:000001">
    <property type="entry name" value="NADH dehydrogenase [ubiquinone] flavoprotein 1, mitochondrial"/>
    <property type="match status" value="1"/>
</dbReference>